<dbReference type="AlphaFoldDB" id="G9WQI3"/>
<comment type="subcellular location">
    <subcellularLocation>
        <location evidence="6">Cytoplasm</location>
    </subcellularLocation>
</comment>
<dbReference type="PATRIC" id="fig|796943.3.peg.2080"/>
<dbReference type="InterPro" id="IPR012795">
    <property type="entry name" value="tRNA_Ile_lys_synt_N"/>
</dbReference>
<dbReference type="SUPFAM" id="SSF52402">
    <property type="entry name" value="Adenine nucleotide alpha hydrolases-like"/>
    <property type="match status" value="1"/>
</dbReference>
<proteinExistence type="inferred from homology"/>
<dbReference type="GO" id="GO:0032267">
    <property type="term" value="F:tRNA(Ile)-lysidine synthase activity"/>
    <property type="evidence" value="ECO:0007669"/>
    <property type="project" value="UniProtKB-EC"/>
</dbReference>
<keyword evidence="2 6" id="KW-0819">tRNA processing</keyword>
<dbReference type="InterPro" id="IPR011063">
    <property type="entry name" value="TilS/TtcA_N"/>
</dbReference>
<evidence type="ECO:0000256" key="3">
    <source>
        <dbReference type="ARBA" id="ARBA00022741"/>
    </source>
</evidence>
<dbReference type="HAMAP" id="MF_01161">
    <property type="entry name" value="tRNA_Ile_lys_synt"/>
    <property type="match status" value="1"/>
</dbReference>
<gene>
    <name evidence="6" type="primary">tilS</name>
    <name evidence="8" type="ORF">HMPREF9625_01616</name>
</gene>
<dbReference type="CDD" id="cd01992">
    <property type="entry name" value="TilS_N"/>
    <property type="match status" value="1"/>
</dbReference>
<dbReference type="GO" id="GO:0005524">
    <property type="term" value="F:ATP binding"/>
    <property type="evidence" value="ECO:0007669"/>
    <property type="project" value="UniProtKB-UniRule"/>
</dbReference>
<dbReference type="InterPro" id="IPR012094">
    <property type="entry name" value="tRNA_Ile_lys_synt"/>
</dbReference>
<dbReference type="PANTHER" id="PTHR43033:SF1">
    <property type="entry name" value="TRNA(ILE)-LYSIDINE SYNTHASE-RELATED"/>
    <property type="match status" value="1"/>
</dbReference>
<dbReference type="GO" id="GO:0006400">
    <property type="term" value="P:tRNA modification"/>
    <property type="evidence" value="ECO:0007669"/>
    <property type="project" value="UniProtKB-UniRule"/>
</dbReference>
<dbReference type="HOGENOM" id="CLU_018869_0_0_9"/>
<evidence type="ECO:0000256" key="5">
    <source>
        <dbReference type="ARBA" id="ARBA00048539"/>
    </source>
</evidence>
<feature type="binding site" evidence="6">
    <location>
        <begin position="30"/>
        <end position="35"/>
    </location>
    <ligand>
        <name>ATP</name>
        <dbReference type="ChEBI" id="CHEBI:30616"/>
    </ligand>
</feature>
<sequence>MQKGIDTELFLYIKKYKLILPGEQILLAFSGGGDSLYLLYLLKELQKHIAFSLEAMHVHHGIRGEKAERDLQFSENKAKEWGIPFTSVRVDVPAFSSENGLGLEEAGRILRYEALEKRRAEWEAKTGVLTKIALAQHMDDQAETVIHNLLRGSGISGLSGMKREEGHRIRPLLSIRKQDIIGRLHVLSLQYMEDESNEDLQFTRNYIRNSLIPAMEKVNTRAVQHLSKEAELMNELELYLEKKAADFLQCFGTEEEGKIAISISNLKEEPAFLRREIYRMAVRRLQGEIRDLSGSHLYALDSLIFAGSGKRTELPKGYIGEIRNKVLYLRKRDGKVLDL</sequence>
<organism evidence="8 9">
    <name type="scientific">Oribacterium parvum ACB1</name>
    <dbReference type="NCBI Taxonomy" id="796943"/>
    <lineage>
        <taxon>Bacteria</taxon>
        <taxon>Bacillati</taxon>
        <taxon>Bacillota</taxon>
        <taxon>Clostridia</taxon>
        <taxon>Lachnospirales</taxon>
        <taxon>Lachnospiraceae</taxon>
        <taxon>Oribacterium</taxon>
    </lineage>
</organism>
<evidence type="ECO:0000256" key="6">
    <source>
        <dbReference type="HAMAP-Rule" id="MF_01161"/>
    </source>
</evidence>
<keyword evidence="3 6" id="KW-0547">Nucleotide-binding</keyword>
<name>G9WQI3_9FIRM</name>
<comment type="catalytic activity">
    <reaction evidence="5 6">
        <text>cytidine(34) in tRNA(Ile2) + L-lysine + ATP = lysidine(34) in tRNA(Ile2) + AMP + diphosphate + H(+)</text>
        <dbReference type="Rhea" id="RHEA:43744"/>
        <dbReference type="Rhea" id="RHEA-COMP:10625"/>
        <dbReference type="Rhea" id="RHEA-COMP:10670"/>
        <dbReference type="ChEBI" id="CHEBI:15378"/>
        <dbReference type="ChEBI" id="CHEBI:30616"/>
        <dbReference type="ChEBI" id="CHEBI:32551"/>
        <dbReference type="ChEBI" id="CHEBI:33019"/>
        <dbReference type="ChEBI" id="CHEBI:82748"/>
        <dbReference type="ChEBI" id="CHEBI:83665"/>
        <dbReference type="ChEBI" id="CHEBI:456215"/>
        <dbReference type="EC" id="6.3.4.19"/>
    </reaction>
</comment>
<evidence type="ECO:0000256" key="2">
    <source>
        <dbReference type="ARBA" id="ARBA00022694"/>
    </source>
</evidence>
<keyword evidence="9" id="KW-1185">Reference proteome</keyword>
<comment type="similarity">
    <text evidence="6">Belongs to the tRNA(Ile)-lysidine synthase family.</text>
</comment>
<dbReference type="Pfam" id="PF01171">
    <property type="entry name" value="ATP_bind_3"/>
    <property type="match status" value="1"/>
</dbReference>
<comment type="function">
    <text evidence="6">Ligates lysine onto the cytidine present at position 34 of the AUA codon-specific tRNA(Ile) that contains the anticodon CAU, in an ATP-dependent manner. Cytidine is converted to lysidine, thus changing the amino acid specificity of the tRNA from methionine to isoleucine.</text>
</comment>
<dbReference type="Gene3D" id="3.40.50.620">
    <property type="entry name" value="HUPs"/>
    <property type="match status" value="1"/>
</dbReference>
<comment type="domain">
    <text evidence="6">The N-terminal region contains the highly conserved SGGXDS motif, predicted to be a P-loop motif involved in ATP binding.</text>
</comment>
<dbReference type="RefSeq" id="WP_009535456.1">
    <property type="nucleotide sequence ID" value="NZ_KE148312.1"/>
</dbReference>
<dbReference type="EC" id="6.3.4.19" evidence="6"/>
<reference evidence="8" key="1">
    <citation type="submission" date="2011-08" db="EMBL/GenBank/DDBJ databases">
        <authorList>
            <consortium name="The Broad Institute Genome Sequencing Platform"/>
            <person name="Earl A."/>
            <person name="Ward D."/>
            <person name="Feldgarden M."/>
            <person name="Gevers D."/>
            <person name="Sizova M."/>
            <person name="Hazen A."/>
            <person name="Epstein S."/>
            <person name="Young S.K."/>
            <person name="Zeng Q."/>
            <person name="Gargeya S."/>
            <person name="Fitzgerald M."/>
            <person name="Haas B."/>
            <person name="Abouelleil A."/>
            <person name="Alvarado L."/>
            <person name="Arachchi H.M."/>
            <person name="Berlin A."/>
            <person name="Brown A."/>
            <person name="Chapman S.B."/>
            <person name="Chen Z."/>
            <person name="Dunbar C."/>
            <person name="Freedman E."/>
            <person name="Gearin G."/>
            <person name="Gellesch M."/>
            <person name="Goldberg J."/>
            <person name="Griggs A."/>
            <person name="Gujja S."/>
            <person name="Heiman D."/>
            <person name="Howarth C."/>
            <person name="Larson L."/>
            <person name="Lui A."/>
            <person name="MacDonald P.J.P."/>
            <person name="Montmayeur A."/>
            <person name="Murphy C."/>
            <person name="Neiman D."/>
            <person name="Pearson M."/>
            <person name="Priest M."/>
            <person name="Roberts A."/>
            <person name="Saif S."/>
            <person name="Shea T."/>
            <person name="Shenoy N."/>
            <person name="Sisk P."/>
            <person name="Stolte C."/>
            <person name="Sykes S."/>
            <person name="Wortman J."/>
            <person name="Nusbaum C."/>
            <person name="Birren B."/>
        </authorList>
    </citation>
    <scope>NUCLEOTIDE SEQUENCE</scope>
    <source>
        <strain evidence="8">ACB1</strain>
    </source>
</reference>
<evidence type="ECO:0000256" key="4">
    <source>
        <dbReference type="ARBA" id="ARBA00022840"/>
    </source>
</evidence>
<dbReference type="PANTHER" id="PTHR43033">
    <property type="entry name" value="TRNA(ILE)-LYSIDINE SYNTHASE-RELATED"/>
    <property type="match status" value="1"/>
</dbReference>
<keyword evidence="4 6" id="KW-0067">ATP-binding</keyword>
<keyword evidence="6" id="KW-0963">Cytoplasm</keyword>
<dbReference type="SUPFAM" id="SSF82829">
    <property type="entry name" value="MesJ substrate recognition domain-like"/>
    <property type="match status" value="1"/>
</dbReference>
<dbReference type="NCBIfam" id="TIGR02432">
    <property type="entry name" value="lysidine_TilS_N"/>
    <property type="match status" value="1"/>
</dbReference>
<dbReference type="Proteomes" id="UP000018461">
    <property type="component" value="Unassembled WGS sequence"/>
</dbReference>
<keyword evidence="1 6" id="KW-0436">Ligase</keyword>
<reference evidence="8" key="2">
    <citation type="submission" date="2013-03" db="EMBL/GenBank/DDBJ databases">
        <title>The Genome Sequence of Oribacterium sp. ACB1.</title>
        <authorList>
            <consortium name="The Broad Institute Genomics Platform"/>
            <consortium name="The Broad Institute Genome Sequencing Center for Infectious Disease"/>
            <person name="Earl A."/>
            <person name="Ward D."/>
            <person name="Feldgarden M."/>
            <person name="Gevers D."/>
            <person name="Sizova M."/>
            <person name="Hazen A."/>
            <person name="Epstein S."/>
            <person name="Walker B."/>
            <person name="Young S."/>
            <person name="Zeng Q."/>
            <person name="Gargeya S."/>
            <person name="Fitzgerald M."/>
            <person name="Haas B."/>
            <person name="Abouelleil A."/>
            <person name="Allen A.W."/>
            <person name="Alvarado L."/>
            <person name="Arachchi H.M."/>
            <person name="Berlin A.M."/>
            <person name="Chapman S.B."/>
            <person name="Gainer-Dewar J."/>
            <person name="Goldberg J."/>
            <person name="Griggs A."/>
            <person name="Gujja S."/>
            <person name="Hansen M."/>
            <person name="Howarth C."/>
            <person name="Imamovic A."/>
            <person name="Ireland A."/>
            <person name="Larimer J."/>
            <person name="McCowan C."/>
            <person name="Murphy C."/>
            <person name="Pearson M."/>
            <person name="Poon T.W."/>
            <person name="Priest M."/>
            <person name="Roberts A."/>
            <person name="Saif S."/>
            <person name="Shea T."/>
            <person name="Sisk P."/>
            <person name="Sykes S."/>
            <person name="Wortman J."/>
            <person name="Nusbaum C."/>
            <person name="Birren B."/>
        </authorList>
    </citation>
    <scope>NUCLEOTIDE SEQUENCE [LARGE SCALE GENOMIC DNA]</scope>
    <source>
        <strain evidence="8">ACB1</strain>
    </source>
</reference>
<evidence type="ECO:0000256" key="1">
    <source>
        <dbReference type="ARBA" id="ARBA00022598"/>
    </source>
</evidence>
<protein>
    <recommendedName>
        <fullName evidence="6">tRNA(Ile)-lysidine synthase</fullName>
        <ecNumber evidence="6">6.3.4.19</ecNumber>
    </recommendedName>
    <alternativeName>
        <fullName evidence="6">tRNA(Ile)-2-lysyl-cytidine synthase</fullName>
    </alternativeName>
    <alternativeName>
        <fullName evidence="6">tRNA(Ile)-lysidine synthetase</fullName>
    </alternativeName>
</protein>
<comment type="caution">
    <text evidence="8">The sequence shown here is derived from an EMBL/GenBank/DDBJ whole genome shotgun (WGS) entry which is preliminary data.</text>
</comment>
<accession>G9WQI3</accession>
<evidence type="ECO:0000313" key="9">
    <source>
        <dbReference type="Proteomes" id="UP000018461"/>
    </source>
</evidence>
<feature type="domain" description="tRNA(Ile)-lysidine/2-thiocytidine synthase N-terminal" evidence="7">
    <location>
        <begin position="24"/>
        <end position="209"/>
    </location>
</feature>
<dbReference type="EMBL" id="AFZC02000002">
    <property type="protein sequence ID" value="EHL09643.1"/>
    <property type="molecule type" value="Genomic_DNA"/>
</dbReference>
<dbReference type="STRING" id="796943.HMPREF9625_01616"/>
<evidence type="ECO:0000313" key="8">
    <source>
        <dbReference type="EMBL" id="EHL09643.1"/>
    </source>
</evidence>
<dbReference type="GO" id="GO:0005737">
    <property type="term" value="C:cytoplasm"/>
    <property type="evidence" value="ECO:0007669"/>
    <property type="project" value="UniProtKB-SubCell"/>
</dbReference>
<evidence type="ECO:0000259" key="7">
    <source>
        <dbReference type="Pfam" id="PF01171"/>
    </source>
</evidence>
<dbReference type="InterPro" id="IPR014729">
    <property type="entry name" value="Rossmann-like_a/b/a_fold"/>
</dbReference>